<dbReference type="EMBL" id="JAHRIP010043387">
    <property type="protein sequence ID" value="MEQ2297617.1"/>
    <property type="molecule type" value="Genomic_DNA"/>
</dbReference>
<feature type="region of interest" description="Disordered" evidence="1">
    <location>
        <begin position="1"/>
        <end position="21"/>
    </location>
</feature>
<evidence type="ECO:0000313" key="2">
    <source>
        <dbReference type="EMBL" id="MEQ2297617.1"/>
    </source>
</evidence>
<evidence type="ECO:0000256" key="1">
    <source>
        <dbReference type="SAM" id="MobiDB-lite"/>
    </source>
</evidence>
<proteinExistence type="predicted"/>
<keyword evidence="3" id="KW-1185">Reference proteome</keyword>
<reference evidence="2 3" key="1">
    <citation type="submission" date="2021-06" db="EMBL/GenBank/DDBJ databases">
        <authorList>
            <person name="Palmer J.M."/>
        </authorList>
    </citation>
    <scope>NUCLEOTIDE SEQUENCE [LARGE SCALE GENOMIC DNA]</scope>
    <source>
        <strain evidence="2 3">AS_MEX2019</strain>
        <tissue evidence="2">Muscle</tissue>
    </source>
</reference>
<sequence length="106" mass="12387">MTRESPSSCHVVPSPKEERHLSGRPLVVSKQQLIHLVETSLTPSNLYVYDLEKRERKDNSLKHSRKFCLTFVCSLFTQFHFRNPSPLCVFDFVTLFQIIGTYSFKH</sequence>
<protein>
    <submittedName>
        <fullName evidence="2">Uncharacterized protein</fullName>
    </submittedName>
</protein>
<evidence type="ECO:0000313" key="3">
    <source>
        <dbReference type="Proteomes" id="UP001469553"/>
    </source>
</evidence>
<dbReference type="Proteomes" id="UP001469553">
    <property type="component" value="Unassembled WGS sequence"/>
</dbReference>
<name>A0ABV0YVN2_9TELE</name>
<gene>
    <name evidence="2" type="ORF">AMECASPLE_036422</name>
</gene>
<comment type="caution">
    <text evidence="2">The sequence shown here is derived from an EMBL/GenBank/DDBJ whole genome shotgun (WGS) entry which is preliminary data.</text>
</comment>
<accession>A0ABV0YVN2</accession>
<organism evidence="2 3">
    <name type="scientific">Ameca splendens</name>
    <dbReference type="NCBI Taxonomy" id="208324"/>
    <lineage>
        <taxon>Eukaryota</taxon>
        <taxon>Metazoa</taxon>
        <taxon>Chordata</taxon>
        <taxon>Craniata</taxon>
        <taxon>Vertebrata</taxon>
        <taxon>Euteleostomi</taxon>
        <taxon>Actinopterygii</taxon>
        <taxon>Neopterygii</taxon>
        <taxon>Teleostei</taxon>
        <taxon>Neoteleostei</taxon>
        <taxon>Acanthomorphata</taxon>
        <taxon>Ovalentaria</taxon>
        <taxon>Atherinomorphae</taxon>
        <taxon>Cyprinodontiformes</taxon>
        <taxon>Goodeidae</taxon>
        <taxon>Ameca</taxon>
    </lineage>
</organism>